<keyword evidence="1" id="KW-0802">TPR repeat</keyword>
<protein>
    <submittedName>
        <fullName evidence="4">Tetratricopeptide repeat protein 14</fullName>
    </submittedName>
</protein>
<organism evidence="4 5">
    <name type="scientific">Geodia barretti</name>
    <name type="common">Barrett's horny sponge</name>
    <dbReference type="NCBI Taxonomy" id="519541"/>
    <lineage>
        <taxon>Eukaryota</taxon>
        <taxon>Metazoa</taxon>
        <taxon>Porifera</taxon>
        <taxon>Demospongiae</taxon>
        <taxon>Heteroscleromorpha</taxon>
        <taxon>Tetractinellida</taxon>
        <taxon>Astrophorina</taxon>
        <taxon>Geodiidae</taxon>
        <taxon>Geodia</taxon>
    </lineage>
</organism>
<dbReference type="PANTHER" id="PTHR23184:SF9">
    <property type="entry name" value="TETRATRICOPEPTIDE REPEAT PROTEIN 14"/>
    <property type="match status" value="1"/>
</dbReference>
<feature type="region of interest" description="Disordered" evidence="2">
    <location>
        <begin position="1"/>
        <end position="235"/>
    </location>
</feature>
<dbReference type="GO" id="GO:0003676">
    <property type="term" value="F:nucleic acid binding"/>
    <property type="evidence" value="ECO:0007669"/>
    <property type="project" value="InterPro"/>
</dbReference>
<feature type="compositionally biased region" description="Pro residues" evidence="2">
    <location>
        <begin position="78"/>
        <end position="102"/>
    </location>
</feature>
<reference evidence="4" key="1">
    <citation type="submission" date="2023-03" db="EMBL/GenBank/DDBJ databases">
        <authorList>
            <person name="Steffen K."/>
            <person name="Cardenas P."/>
        </authorList>
    </citation>
    <scope>NUCLEOTIDE SEQUENCE</scope>
</reference>
<gene>
    <name evidence="4" type="ORF">GBAR_LOCUS22947</name>
</gene>
<dbReference type="Gene3D" id="1.25.40.10">
    <property type="entry name" value="Tetratricopeptide repeat domain"/>
    <property type="match status" value="1"/>
</dbReference>
<dbReference type="PANTHER" id="PTHR23184">
    <property type="entry name" value="TETRATRICOPEPTIDE REPEAT PROTEIN 14"/>
    <property type="match status" value="1"/>
</dbReference>
<dbReference type="AlphaFoldDB" id="A0AA35T4W5"/>
<dbReference type="EMBL" id="CASHTH010003177">
    <property type="protein sequence ID" value="CAI8041267.1"/>
    <property type="molecule type" value="Genomic_DNA"/>
</dbReference>
<feature type="repeat" description="TPR" evidence="1">
    <location>
        <begin position="564"/>
        <end position="597"/>
    </location>
</feature>
<keyword evidence="5" id="KW-1185">Reference proteome</keyword>
<proteinExistence type="predicted"/>
<feature type="compositionally biased region" description="Pro residues" evidence="2">
    <location>
        <begin position="1"/>
        <end position="16"/>
    </location>
</feature>
<name>A0AA35T4W5_GEOBA</name>
<dbReference type="InterPro" id="IPR019734">
    <property type="entry name" value="TPR_rpt"/>
</dbReference>
<feature type="compositionally biased region" description="Polar residues" evidence="2">
    <location>
        <begin position="105"/>
        <end position="127"/>
    </location>
</feature>
<feature type="compositionally biased region" description="Acidic residues" evidence="2">
    <location>
        <begin position="224"/>
        <end position="234"/>
    </location>
</feature>
<evidence type="ECO:0000313" key="4">
    <source>
        <dbReference type="EMBL" id="CAI8041267.1"/>
    </source>
</evidence>
<feature type="domain" description="S1 motif" evidence="3">
    <location>
        <begin position="308"/>
        <end position="393"/>
    </location>
</feature>
<feature type="compositionally biased region" description="Basic and acidic residues" evidence="2">
    <location>
        <begin position="189"/>
        <end position="198"/>
    </location>
</feature>
<dbReference type="Pfam" id="PF13181">
    <property type="entry name" value="TPR_8"/>
    <property type="match status" value="2"/>
</dbReference>
<accession>A0AA35T4W5</accession>
<dbReference type="Proteomes" id="UP001174909">
    <property type="component" value="Unassembled WGS sequence"/>
</dbReference>
<dbReference type="InterPro" id="IPR012340">
    <property type="entry name" value="NA-bd_OB-fold"/>
</dbReference>
<evidence type="ECO:0000256" key="1">
    <source>
        <dbReference type="PROSITE-ProRule" id="PRU00339"/>
    </source>
</evidence>
<feature type="compositionally biased region" description="Basic and acidic residues" evidence="2">
    <location>
        <begin position="206"/>
        <end position="223"/>
    </location>
</feature>
<evidence type="ECO:0000313" key="5">
    <source>
        <dbReference type="Proteomes" id="UP001174909"/>
    </source>
</evidence>
<comment type="caution">
    <text evidence="4">The sequence shown here is derived from an EMBL/GenBank/DDBJ whole genome shotgun (WGS) entry which is preliminary data.</text>
</comment>
<dbReference type="Gene3D" id="2.40.50.140">
    <property type="entry name" value="Nucleic acid-binding proteins"/>
    <property type="match status" value="1"/>
</dbReference>
<dbReference type="InterPro" id="IPR039190">
    <property type="entry name" value="TTC14"/>
</dbReference>
<dbReference type="InterPro" id="IPR003029">
    <property type="entry name" value="S1_domain"/>
</dbReference>
<feature type="compositionally biased region" description="Acidic residues" evidence="2">
    <location>
        <begin position="156"/>
        <end position="172"/>
    </location>
</feature>
<dbReference type="PROSITE" id="PS50005">
    <property type="entry name" value="TPR"/>
    <property type="match status" value="2"/>
</dbReference>
<dbReference type="PROSITE" id="PS50126">
    <property type="entry name" value="S1"/>
    <property type="match status" value="1"/>
</dbReference>
<evidence type="ECO:0000256" key="2">
    <source>
        <dbReference type="SAM" id="MobiDB-lite"/>
    </source>
</evidence>
<dbReference type="SMART" id="SM00028">
    <property type="entry name" value="TPR"/>
    <property type="match status" value="3"/>
</dbReference>
<feature type="compositionally biased region" description="Basic and acidic residues" evidence="2">
    <location>
        <begin position="33"/>
        <end position="51"/>
    </location>
</feature>
<dbReference type="InterPro" id="IPR011990">
    <property type="entry name" value="TPR-like_helical_dom_sf"/>
</dbReference>
<feature type="repeat" description="TPR" evidence="1">
    <location>
        <begin position="489"/>
        <end position="522"/>
    </location>
</feature>
<sequence length="685" mass="76803">MQPRPPDSWPPRPPPAHGIAEPGLWRPPPAQQFERDLRGHHQEREDYDGHYAPHSQYYHPERQRRHCEPESFWFTQHPPLPPPLPSSHSYHPPPPPPPPPPAWDQWQTQSYSHWTGQQQLPSLTCASVTEPPSLVCGSATESVSAVDLIKGYRTDDGDETGTPELFEEESNPAEEREQSADSKPPPPRLDGEERDGKRGSKVTDVTAERGREVRAADEEKKEEKEEEEEEDEKYEDSFVAEVRRFVQRTAETFDLVTKEELVSDRGPTLHNFRSEDSFKYAEPDALEYHMQVPRVMRRQSFFKLVEPGDVMQGHVVAKRYSSGLAVQITSFVNSHKYRELSDLAIKGVVLFDNLTENQDKCEEVMRDMQLGDVVQAVVVTVDLEEEALVLTFQTSGDLSGVEPASLGYRAGRRPASPRPSAIKDSEFLEGLEGDQGFINPEARSNLYQSLGLAAATSFRHTLYKDLQTADYAEGNFAGPLRKAQRFKWSMKTVAVGVDHFKSGRHEQARQILNHALDIDPSNVEGLVARGALSATTGLFKDGIADFRKALSLNASHKNARNYLLETQVVYGKRLEAQGRVEEAMESYREALELDPSEETAKGRLEALVAAMEIKVCWLLAEKAPANLFLLSSSLPPCFTVGPTSGRLLLFLTFFPGCVKWGLSTMALDSICTSLVSTPRNVWPVY</sequence>
<evidence type="ECO:0000259" key="3">
    <source>
        <dbReference type="PROSITE" id="PS50126"/>
    </source>
</evidence>
<dbReference type="SUPFAM" id="SSF48452">
    <property type="entry name" value="TPR-like"/>
    <property type="match status" value="1"/>
</dbReference>